<comment type="miscellaneous">
    <text evidence="13">The reaction proceeds by a bi uni uni bi ping pong mechanism.</text>
</comment>
<dbReference type="PANTHER" id="PTHR21299">
    <property type="entry name" value="CYTIDYLATE KINASE/PANTOATE-BETA-ALANINE LIGASE"/>
    <property type="match status" value="1"/>
</dbReference>
<feature type="binding site" evidence="13">
    <location>
        <position position="176"/>
    </location>
    <ligand>
        <name>ATP</name>
        <dbReference type="ChEBI" id="CHEBI:30616"/>
    </ligand>
</feature>
<evidence type="ECO:0000256" key="3">
    <source>
        <dbReference type="ARBA" id="ARBA00009256"/>
    </source>
</evidence>
<feature type="binding site" evidence="13">
    <location>
        <position position="61"/>
    </location>
    <ligand>
        <name>(R)-pantoate</name>
        <dbReference type="ChEBI" id="CHEBI:15980"/>
    </ligand>
</feature>
<organism evidence="14 15">
    <name type="scientific">Melghirimyces thermohalophilus</name>
    <dbReference type="NCBI Taxonomy" id="1236220"/>
    <lineage>
        <taxon>Bacteria</taxon>
        <taxon>Bacillati</taxon>
        <taxon>Bacillota</taxon>
        <taxon>Bacilli</taxon>
        <taxon>Bacillales</taxon>
        <taxon>Thermoactinomycetaceae</taxon>
        <taxon>Melghirimyces</taxon>
    </lineage>
</organism>
<keyword evidence="6 13" id="KW-0963">Cytoplasm</keyword>
<keyword evidence="8 13" id="KW-0566">Pantothenate biosynthesis</keyword>
<dbReference type="InterPro" id="IPR042176">
    <property type="entry name" value="Pantoate_ligase_C"/>
</dbReference>
<feature type="binding site" evidence="13">
    <location>
        <begin position="147"/>
        <end position="150"/>
    </location>
    <ligand>
        <name>ATP</name>
        <dbReference type="ChEBI" id="CHEBI:30616"/>
    </ligand>
</feature>
<dbReference type="GO" id="GO:0005829">
    <property type="term" value="C:cytosol"/>
    <property type="evidence" value="ECO:0007669"/>
    <property type="project" value="TreeGrafter"/>
</dbReference>
<dbReference type="CDD" id="cd00560">
    <property type="entry name" value="PanC"/>
    <property type="match status" value="1"/>
</dbReference>
<dbReference type="SUPFAM" id="SSF52374">
    <property type="entry name" value="Nucleotidylyl transferase"/>
    <property type="match status" value="1"/>
</dbReference>
<gene>
    <name evidence="13" type="primary">panC</name>
    <name evidence="14" type="ORF">SAMN04488112_108129</name>
</gene>
<dbReference type="GO" id="GO:0005524">
    <property type="term" value="F:ATP binding"/>
    <property type="evidence" value="ECO:0007669"/>
    <property type="project" value="UniProtKB-KW"/>
</dbReference>
<evidence type="ECO:0000256" key="2">
    <source>
        <dbReference type="ARBA" id="ARBA00004990"/>
    </source>
</evidence>
<feature type="binding site" evidence="13">
    <location>
        <position position="61"/>
    </location>
    <ligand>
        <name>beta-alanine</name>
        <dbReference type="ChEBI" id="CHEBI:57966"/>
    </ligand>
</feature>
<feature type="binding site" evidence="13">
    <location>
        <begin position="30"/>
        <end position="37"/>
    </location>
    <ligand>
        <name>ATP</name>
        <dbReference type="ChEBI" id="CHEBI:30616"/>
    </ligand>
</feature>
<keyword evidence="10 13" id="KW-0067">ATP-binding</keyword>
<dbReference type="EC" id="6.3.2.1" evidence="4 13"/>
<comment type="similarity">
    <text evidence="3 13">Belongs to the pantothenate synthetase family.</text>
</comment>
<dbReference type="InterPro" id="IPR004821">
    <property type="entry name" value="Cyt_trans-like"/>
</dbReference>
<evidence type="ECO:0000313" key="15">
    <source>
        <dbReference type="Proteomes" id="UP000199387"/>
    </source>
</evidence>
<dbReference type="AlphaFoldDB" id="A0A1G6LVP9"/>
<dbReference type="FunFam" id="3.40.50.620:FF:000114">
    <property type="entry name" value="Pantothenate synthetase"/>
    <property type="match status" value="1"/>
</dbReference>
<dbReference type="InterPro" id="IPR014729">
    <property type="entry name" value="Rossmann-like_a/b/a_fold"/>
</dbReference>
<dbReference type="NCBIfam" id="TIGR00125">
    <property type="entry name" value="cyt_tran_rel"/>
    <property type="match status" value="1"/>
</dbReference>
<evidence type="ECO:0000256" key="1">
    <source>
        <dbReference type="ARBA" id="ARBA00004496"/>
    </source>
</evidence>
<dbReference type="Proteomes" id="UP000199387">
    <property type="component" value="Unassembled WGS sequence"/>
</dbReference>
<dbReference type="GO" id="GO:0004592">
    <property type="term" value="F:pantoate-beta-alanine ligase activity"/>
    <property type="evidence" value="ECO:0007669"/>
    <property type="project" value="UniProtKB-UniRule"/>
</dbReference>
<comment type="pathway">
    <text evidence="2 13">Cofactor biosynthesis; (R)-pantothenate biosynthesis; (R)-pantothenate from (R)-pantoate and beta-alanine: step 1/1.</text>
</comment>
<keyword evidence="15" id="KW-1185">Reference proteome</keyword>
<comment type="function">
    <text evidence="12 13">Catalyzes the condensation of pantoate with beta-alanine in an ATP-dependent reaction via a pantoyl-adenylate intermediate.</text>
</comment>
<dbReference type="RefSeq" id="WP_091569232.1">
    <property type="nucleotide sequence ID" value="NZ_FMZA01000008.1"/>
</dbReference>
<evidence type="ECO:0000256" key="10">
    <source>
        <dbReference type="ARBA" id="ARBA00022840"/>
    </source>
</evidence>
<evidence type="ECO:0000256" key="8">
    <source>
        <dbReference type="ARBA" id="ARBA00022655"/>
    </source>
</evidence>
<dbReference type="Gene3D" id="3.30.1300.10">
    <property type="entry name" value="Pantoate-beta-alanine ligase, C-terminal domain"/>
    <property type="match status" value="1"/>
</dbReference>
<dbReference type="OrthoDB" id="9773087at2"/>
<comment type="subunit">
    <text evidence="13">Homodimer.</text>
</comment>
<evidence type="ECO:0000256" key="12">
    <source>
        <dbReference type="ARBA" id="ARBA00055042"/>
    </source>
</evidence>
<dbReference type="NCBIfam" id="TIGR00018">
    <property type="entry name" value="panC"/>
    <property type="match status" value="1"/>
</dbReference>
<evidence type="ECO:0000256" key="7">
    <source>
        <dbReference type="ARBA" id="ARBA00022598"/>
    </source>
</evidence>
<dbReference type="HAMAP" id="MF_00158">
    <property type="entry name" value="PanC"/>
    <property type="match status" value="1"/>
</dbReference>
<evidence type="ECO:0000256" key="4">
    <source>
        <dbReference type="ARBA" id="ARBA00012219"/>
    </source>
</evidence>
<keyword evidence="9 13" id="KW-0547">Nucleotide-binding</keyword>
<feature type="binding site" evidence="13">
    <location>
        <position position="153"/>
    </location>
    <ligand>
        <name>(R)-pantoate</name>
        <dbReference type="ChEBI" id="CHEBI:15980"/>
    </ligand>
</feature>
<protein>
    <recommendedName>
        <fullName evidence="5 13">Pantothenate synthetase</fullName>
        <shortName evidence="13">PS</shortName>
        <ecNumber evidence="4 13">6.3.2.1</ecNumber>
    </recommendedName>
    <alternativeName>
        <fullName evidence="13">Pantoate--beta-alanine ligase</fullName>
    </alternativeName>
    <alternativeName>
        <fullName evidence="13">Pantoate-activating enzyme</fullName>
    </alternativeName>
</protein>
<dbReference type="EMBL" id="FMZA01000008">
    <property type="protein sequence ID" value="SDC46805.1"/>
    <property type="molecule type" value="Genomic_DNA"/>
</dbReference>
<evidence type="ECO:0000313" key="14">
    <source>
        <dbReference type="EMBL" id="SDC46805.1"/>
    </source>
</evidence>
<dbReference type="Pfam" id="PF02569">
    <property type="entry name" value="Pantoate_ligase"/>
    <property type="match status" value="1"/>
</dbReference>
<dbReference type="UniPathway" id="UPA00028">
    <property type="reaction ID" value="UER00005"/>
</dbReference>
<dbReference type="PANTHER" id="PTHR21299:SF1">
    <property type="entry name" value="PANTOATE--BETA-ALANINE LIGASE"/>
    <property type="match status" value="1"/>
</dbReference>
<feature type="binding site" evidence="13">
    <location>
        <begin position="184"/>
        <end position="187"/>
    </location>
    <ligand>
        <name>ATP</name>
        <dbReference type="ChEBI" id="CHEBI:30616"/>
    </ligand>
</feature>
<evidence type="ECO:0000256" key="11">
    <source>
        <dbReference type="ARBA" id="ARBA00048258"/>
    </source>
</evidence>
<evidence type="ECO:0000256" key="5">
    <source>
        <dbReference type="ARBA" id="ARBA00014155"/>
    </source>
</evidence>
<feature type="active site" description="Proton donor" evidence="13">
    <location>
        <position position="37"/>
    </location>
</feature>
<evidence type="ECO:0000256" key="13">
    <source>
        <dbReference type="HAMAP-Rule" id="MF_00158"/>
    </source>
</evidence>
<dbReference type="GO" id="GO:0015940">
    <property type="term" value="P:pantothenate biosynthetic process"/>
    <property type="evidence" value="ECO:0007669"/>
    <property type="project" value="UniProtKB-UniRule"/>
</dbReference>
<comment type="catalytic activity">
    <reaction evidence="11 13">
        <text>(R)-pantoate + beta-alanine + ATP = (R)-pantothenate + AMP + diphosphate + H(+)</text>
        <dbReference type="Rhea" id="RHEA:10912"/>
        <dbReference type="ChEBI" id="CHEBI:15378"/>
        <dbReference type="ChEBI" id="CHEBI:15980"/>
        <dbReference type="ChEBI" id="CHEBI:29032"/>
        <dbReference type="ChEBI" id="CHEBI:30616"/>
        <dbReference type="ChEBI" id="CHEBI:33019"/>
        <dbReference type="ChEBI" id="CHEBI:57966"/>
        <dbReference type="ChEBI" id="CHEBI:456215"/>
        <dbReference type="EC" id="6.3.2.1"/>
    </reaction>
</comment>
<keyword evidence="7 13" id="KW-0436">Ligase</keyword>
<name>A0A1G6LVP9_9BACL</name>
<sequence length="287" mass="32376">MTTTVNQIATMRRILQKEGRQKSLGLVPTMGSLHEGHLSLIEQAAQECDRVVVSVFVNPLQFGPGEDLDRYPRDLERDVRLAEEAGADWVFAPRVEEMYPSGIRTTVQVSRLTERLCGAHRPGHFDGVATVVSKLFHIIQPDKAYFGLKDAQQVAVIRQMVDDLNFPVQVIPCPTVREEDGLAMSSRNLYLSPKERKLAAVIPQALDDATREREAGRLKTPQEAIKRIRDHMETIPELVIEYVDVLSYPELEPVPSIENRSVIAAVAVRLGHTRLIDNRIWSKEGRR</sequence>
<reference evidence="14 15" key="1">
    <citation type="submission" date="2016-10" db="EMBL/GenBank/DDBJ databases">
        <authorList>
            <person name="de Groot N.N."/>
        </authorList>
    </citation>
    <scope>NUCLEOTIDE SEQUENCE [LARGE SCALE GENOMIC DNA]</scope>
    <source>
        <strain evidence="14 15">DSM 45514</strain>
    </source>
</reference>
<evidence type="ECO:0000256" key="9">
    <source>
        <dbReference type="ARBA" id="ARBA00022741"/>
    </source>
</evidence>
<comment type="subcellular location">
    <subcellularLocation>
        <location evidence="1 13">Cytoplasm</location>
    </subcellularLocation>
</comment>
<proteinExistence type="inferred from homology"/>
<accession>A0A1G6LVP9</accession>
<evidence type="ECO:0000256" key="6">
    <source>
        <dbReference type="ARBA" id="ARBA00022490"/>
    </source>
</evidence>
<dbReference type="Gene3D" id="3.40.50.620">
    <property type="entry name" value="HUPs"/>
    <property type="match status" value="1"/>
</dbReference>
<dbReference type="STRING" id="1236220.SAMN04488112_108129"/>
<dbReference type="InterPro" id="IPR003721">
    <property type="entry name" value="Pantoate_ligase"/>
</dbReference>